<protein>
    <recommendedName>
        <fullName evidence="4">RING-type domain-containing protein</fullName>
    </recommendedName>
</protein>
<reference evidence="2" key="1">
    <citation type="submission" date="2021-02" db="EMBL/GenBank/DDBJ databases">
        <authorList>
            <person name="Dougan E. K."/>
            <person name="Rhodes N."/>
            <person name="Thang M."/>
            <person name="Chan C."/>
        </authorList>
    </citation>
    <scope>NUCLEOTIDE SEQUENCE</scope>
</reference>
<dbReference type="AlphaFoldDB" id="A0A813DQJ9"/>
<evidence type="ECO:0000256" key="1">
    <source>
        <dbReference type="SAM" id="MobiDB-lite"/>
    </source>
</evidence>
<accession>A0A813DQJ9</accession>
<sequence length="367" mass="40119">VMLQGQWQPGSSGQSPQSTEEAQRLLGEGLRLAGEELREAGAPEGVREELAAVWAAANGQDHGTSASAVPSNLSSMAQREEIMALRCNFPLRDGAFGRVTACGCRVDGGIAWATDCSHILCDAHAEGWFGTAVVAGKAPADRPCPVCSGNNIAKLLRLDLARPTRERRLAIIGLPPREALAAAGDALRFWADQKALQAAWRAKAQQSAREASQERSRAANVALRAEEELGARRRQLQQELHRALAHKNSLQSEVQRLRGGQGQHSNNSANNNNNHSRQFPQTPHVQLLQLHAVQQQQQPQQLQQQQLPLAVQQQAVQQQQQQLLQQQQQQLLPLALPDTRQLQIARETPTEVLATQLNSCSQMPAFT</sequence>
<keyword evidence="3" id="KW-1185">Reference proteome</keyword>
<feature type="compositionally biased region" description="Low complexity" evidence="1">
    <location>
        <begin position="264"/>
        <end position="276"/>
    </location>
</feature>
<name>A0A813DQJ9_POLGL</name>
<dbReference type="EMBL" id="CAJNNV010004996">
    <property type="protein sequence ID" value="CAE8591506.1"/>
    <property type="molecule type" value="Genomic_DNA"/>
</dbReference>
<organism evidence="2 3">
    <name type="scientific">Polarella glacialis</name>
    <name type="common">Dinoflagellate</name>
    <dbReference type="NCBI Taxonomy" id="89957"/>
    <lineage>
        <taxon>Eukaryota</taxon>
        <taxon>Sar</taxon>
        <taxon>Alveolata</taxon>
        <taxon>Dinophyceae</taxon>
        <taxon>Suessiales</taxon>
        <taxon>Suessiaceae</taxon>
        <taxon>Polarella</taxon>
    </lineage>
</organism>
<comment type="caution">
    <text evidence="2">The sequence shown here is derived from an EMBL/GenBank/DDBJ whole genome shotgun (WGS) entry which is preliminary data.</text>
</comment>
<evidence type="ECO:0000313" key="2">
    <source>
        <dbReference type="EMBL" id="CAE8591506.1"/>
    </source>
</evidence>
<gene>
    <name evidence="2" type="ORF">PGLA1383_LOCUS10176</name>
</gene>
<feature type="region of interest" description="Disordered" evidence="1">
    <location>
        <begin position="247"/>
        <end position="279"/>
    </location>
</feature>
<dbReference type="Proteomes" id="UP000654075">
    <property type="component" value="Unassembled WGS sequence"/>
</dbReference>
<feature type="non-terminal residue" evidence="2">
    <location>
        <position position="367"/>
    </location>
</feature>
<proteinExistence type="predicted"/>
<feature type="non-terminal residue" evidence="2">
    <location>
        <position position="1"/>
    </location>
</feature>
<evidence type="ECO:0008006" key="4">
    <source>
        <dbReference type="Google" id="ProtNLM"/>
    </source>
</evidence>
<evidence type="ECO:0000313" key="3">
    <source>
        <dbReference type="Proteomes" id="UP000654075"/>
    </source>
</evidence>